<evidence type="ECO:0000256" key="5">
    <source>
        <dbReference type="ARBA" id="ARBA00022692"/>
    </source>
</evidence>
<evidence type="ECO:0000313" key="12">
    <source>
        <dbReference type="Proteomes" id="UP000186609"/>
    </source>
</evidence>
<dbReference type="InterPro" id="IPR003352">
    <property type="entry name" value="PTS_EIIC"/>
</dbReference>
<dbReference type="PANTHER" id="PTHR33121:SF70">
    <property type="entry name" value="SIGNALING PROTEIN YKOW"/>
    <property type="match status" value="1"/>
</dbReference>
<feature type="transmembrane region" description="Helical" evidence="8">
    <location>
        <begin position="287"/>
        <end position="313"/>
    </location>
</feature>
<dbReference type="InterPro" id="IPR004501">
    <property type="entry name" value="PTS_EIIC_3"/>
</dbReference>
<dbReference type="Pfam" id="PF02378">
    <property type="entry name" value="PTS_EIIC"/>
    <property type="match status" value="1"/>
</dbReference>
<proteinExistence type="predicted"/>
<dbReference type="InterPro" id="IPR001633">
    <property type="entry name" value="EAL_dom"/>
</dbReference>
<feature type="transmembrane region" description="Helical" evidence="8">
    <location>
        <begin position="74"/>
        <end position="92"/>
    </location>
</feature>
<dbReference type="Gene3D" id="3.20.20.450">
    <property type="entry name" value="EAL domain"/>
    <property type="match status" value="1"/>
</dbReference>
<keyword evidence="3" id="KW-1003">Cell membrane</keyword>
<feature type="transmembrane region" description="Helical" evidence="8">
    <location>
        <begin position="6"/>
        <end position="26"/>
    </location>
</feature>
<organism evidence="11 12">
    <name type="scientific">Rhodoferax koreensis</name>
    <dbReference type="NCBI Taxonomy" id="1842727"/>
    <lineage>
        <taxon>Bacteria</taxon>
        <taxon>Pseudomonadati</taxon>
        <taxon>Pseudomonadota</taxon>
        <taxon>Betaproteobacteria</taxon>
        <taxon>Burkholderiales</taxon>
        <taxon>Comamonadaceae</taxon>
        <taxon>Rhodoferax</taxon>
    </lineage>
</organism>
<evidence type="ECO:0000259" key="9">
    <source>
        <dbReference type="PROSITE" id="PS50883"/>
    </source>
</evidence>
<dbReference type="GO" id="GO:0008982">
    <property type="term" value="F:protein-N(PI)-phosphohistidine-sugar phosphotransferase activity"/>
    <property type="evidence" value="ECO:0007669"/>
    <property type="project" value="InterPro"/>
</dbReference>
<keyword evidence="5 8" id="KW-0812">Transmembrane</keyword>
<keyword evidence="7 8" id="KW-0472">Membrane</keyword>
<dbReference type="EMBL" id="CP019236">
    <property type="protein sequence ID" value="APW37912.1"/>
    <property type="molecule type" value="Genomic_DNA"/>
</dbReference>
<evidence type="ECO:0000256" key="1">
    <source>
        <dbReference type="ARBA" id="ARBA00004651"/>
    </source>
</evidence>
<keyword evidence="4" id="KW-0762">Sugar transport</keyword>
<name>A0A1P8JVX9_9BURK</name>
<keyword evidence="2" id="KW-0813">Transport</keyword>
<dbReference type="Proteomes" id="UP000186609">
    <property type="component" value="Chromosome"/>
</dbReference>
<feature type="domain" description="PTS EIIC type-3" evidence="10">
    <location>
        <begin position="1"/>
        <end position="355"/>
    </location>
</feature>
<evidence type="ECO:0000256" key="3">
    <source>
        <dbReference type="ARBA" id="ARBA00022475"/>
    </source>
</evidence>
<evidence type="ECO:0000256" key="7">
    <source>
        <dbReference type="ARBA" id="ARBA00023136"/>
    </source>
</evidence>
<feature type="transmembrane region" description="Helical" evidence="8">
    <location>
        <begin position="183"/>
        <end position="201"/>
    </location>
</feature>
<dbReference type="KEGG" id="rhy:RD110_12490"/>
<sequence length="660" mass="72476">MAIRETFIALLPFYIASSLLEFWVSAADLSTVVPLWRVVNLAVVNLHDCLTQFFPLVVSLVLGATLAKYKNMDGLQGGALSAFCLHLIVFMLRQRYGEDFALKMGALFGIFMPFLVVYTLLLVQAYAPRTLHDVGLSPLLTRSINLICPAVVTVALVHLLLLQVAQVFASLQGQHNPILHLPLVLQGVIRVCVANLLWSFGLHGENLFNLVVGKEMLQQTVVGDFTMASLLNSFVLFGGAGGTLSLLLAMVLRGRVSAIGKISAPFQLFNINEIMVYGHPVVFNPYLILPFLLFPVIGFLLSYAVVSSGWVAAVHNVQWMMPVGLSGYVAGGGRASAIVFQIAMLLLGALIYLPFLKLEQQDSMVHKLEKLFSEEARPQLDIANAAEMRYAIIYKKRLTIYSEAMQAIDLLSAGRMCLWYQPKIDVRTAQVSGFEALLRVELRGGKVVGPAFVEKLEAAGYSDALNAWVVQEAVRNLQAWKELGFAPEVSLNVTADFLANKDSVANIIERVGGFAGQVKLEMLESSFSHDFQKTQRHVDELSRAGIRLSIDDFGSGYSNLALLNKLDIEAIKIDRSLLLDVSSERGRVLYRELCALIRQLDYELVAEGVETEADAAFVKSCGVKVIQGWLYSRALPLQQAMEYAVQRGMVGSGGRVALAA</sequence>
<evidence type="ECO:0008006" key="13">
    <source>
        <dbReference type="Google" id="ProtNLM"/>
    </source>
</evidence>
<dbReference type="InterPro" id="IPR050706">
    <property type="entry name" value="Cyclic-di-GMP_PDE-like"/>
</dbReference>
<dbReference type="SMART" id="SM00052">
    <property type="entry name" value="EAL"/>
    <property type="match status" value="1"/>
</dbReference>
<dbReference type="GO" id="GO:0005886">
    <property type="term" value="C:plasma membrane"/>
    <property type="evidence" value="ECO:0007669"/>
    <property type="project" value="UniProtKB-SubCell"/>
</dbReference>
<feature type="domain" description="EAL" evidence="9">
    <location>
        <begin position="397"/>
        <end position="648"/>
    </location>
</feature>
<dbReference type="InterPro" id="IPR035919">
    <property type="entry name" value="EAL_sf"/>
</dbReference>
<comment type="subcellular location">
    <subcellularLocation>
        <location evidence="1">Cell membrane</location>
        <topology evidence="1">Multi-pass membrane protein</topology>
    </subcellularLocation>
</comment>
<evidence type="ECO:0000259" key="10">
    <source>
        <dbReference type="PROSITE" id="PS51105"/>
    </source>
</evidence>
<dbReference type="PROSITE" id="PS51105">
    <property type="entry name" value="PTS_EIIC_TYPE_3"/>
    <property type="match status" value="1"/>
</dbReference>
<keyword evidence="6 8" id="KW-1133">Transmembrane helix</keyword>
<dbReference type="Pfam" id="PF00563">
    <property type="entry name" value="EAL"/>
    <property type="match status" value="1"/>
</dbReference>
<dbReference type="AlphaFoldDB" id="A0A1P8JVX9"/>
<evidence type="ECO:0000256" key="6">
    <source>
        <dbReference type="ARBA" id="ARBA00022989"/>
    </source>
</evidence>
<keyword evidence="12" id="KW-1185">Reference proteome</keyword>
<feature type="transmembrane region" description="Helical" evidence="8">
    <location>
        <begin position="139"/>
        <end position="162"/>
    </location>
</feature>
<dbReference type="GO" id="GO:0071111">
    <property type="term" value="F:cyclic-guanylate-specific phosphodiesterase activity"/>
    <property type="evidence" value="ECO:0007669"/>
    <property type="project" value="InterPro"/>
</dbReference>
<protein>
    <recommendedName>
        <fullName evidence="13">PTS sugar transporter subunit IIC</fullName>
    </recommendedName>
</protein>
<dbReference type="PANTHER" id="PTHR33121">
    <property type="entry name" value="CYCLIC DI-GMP PHOSPHODIESTERASE PDEF"/>
    <property type="match status" value="1"/>
</dbReference>
<gene>
    <name evidence="11" type="ORF">RD110_12490</name>
</gene>
<feature type="transmembrane region" description="Helical" evidence="8">
    <location>
        <begin position="333"/>
        <end position="355"/>
    </location>
</feature>
<dbReference type="CDD" id="cd01948">
    <property type="entry name" value="EAL"/>
    <property type="match status" value="1"/>
</dbReference>
<evidence type="ECO:0000313" key="11">
    <source>
        <dbReference type="EMBL" id="APW37912.1"/>
    </source>
</evidence>
<dbReference type="GO" id="GO:0009401">
    <property type="term" value="P:phosphoenolpyruvate-dependent sugar phosphotransferase system"/>
    <property type="evidence" value="ECO:0007669"/>
    <property type="project" value="InterPro"/>
</dbReference>
<dbReference type="PROSITE" id="PS50883">
    <property type="entry name" value="EAL"/>
    <property type="match status" value="1"/>
</dbReference>
<accession>A0A1P8JVX9</accession>
<feature type="transmembrane region" description="Helical" evidence="8">
    <location>
        <begin position="230"/>
        <end position="252"/>
    </location>
</feature>
<evidence type="ECO:0000256" key="4">
    <source>
        <dbReference type="ARBA" id="ARBA00022597"/>
    </source>
</evidence>
<dbReference type="SUPFAM" id="SSF141868">
    <property type="entry name" value="EAL domain-like"/>
    <property type="match status" value="1"/>
</dbReference>
<dbReference type="STRING" id="1842727.RD110_12490"/>
<evidence type="ECO:0000256" key="2">
    <source>
        <dbReference type="ARBA" id="ARBA00022448"/>
    </source>
</evidence>
<feature type="transmembrane region" description="Helical" evidence="8">
    <location>
        <begin position="104"/>
        <end position="127"/>
    </location>
</feature>
<evidence type="ECO:0000256" key="8">
    <source>
        <dbReference type="SAM" id="Phobius"/>
    </source>
</evidence>
<reference evidence="11 12" key="1">
    <citation type="submission" date="2017-01" db="EMBL/GenBank/DDBJ databases">
        <authorList>
            <person name="Mah S.A."/>
            <person name="Swanson W.J."/>
            <person name="Moy G.W."/>
            <person name="Vacquier V.D."/>
        </authorList>
    </citation>
    <scope>NUCLEOTIDE SEQUENCE [LARGE SCALE GENOMIC DNA]</scope>
    <source>
        <strain evidence="11 12">DCY110</strain>
    </source>
</reference>